<dbReference type="InterPro" id="IPR010390">
    <property type="entry name" value="ABC-2_transporter-like"/>
</dbReference>
<dbReference type="KEGG" id="pste:PSTEL_11555"/>
<keyword evidence="3" id="KW-1185">Reference proteome</keyword>
<evidence type="ECO:0008006" key="4">
    <source>
        <dbReference type="Google" id="ProtNLM"/>
    </source>
</evidence>
<reference evidence="2 3" key="1">
    <citation type="submission" date="2014-08" db="EMBL/GenBank/DDBJ databases">
        <title>Comparative genomics of the Paenibacillus odorifer group.</title>
        <authorList>
            <person name="den Bakker H.C."/>
            <person name="Tsai Y.-C."/>
            <person name="Martin N."/>
            <person name="Korlach J."/>
            <person name="Wiedmann M."/>
        </authorList>
    </citation>
    <scope>NUCLEOTIDE SEQUENCE [LARGE SCALE GENOMIC DNA]</scope>
    <source>
        <strain evidence="2 3">DSM 14472</strain>
    </source>
</reference>
<evidence type="ECO:0000256" key="1">
    <source>
        <dbReference type="SAM" id="Phobius"/>
    </source>
</evidence>
<keyword evidence="1" id="KW-0812">Transmembrane</keyword>
<dbReference type="EMBL" id="CP009286">
    <property type="protein sequence ID" value="AIQ63621.1"/>
    <property type="molecule type" value="Genomic_DNA"/>
</dbReference>
<accession>A0A089LPZ8</accession>
<gene>
    <name evidence="2" type="ORF">PSTEL_11555</name>
</gene>
<dbReference type="OrthoDB" id="8582979at2"/>
<sequence length="262" mass="28867">MRKYWEIMKGQIKLDTAYAAWYWSSTASTILKLLVVYAFWHAVYENRTTVGAVPLDTMLTYVVLAMMLGEYVSGVGNQLASSVRDGSVAVELMKPYNLLDKLVALDLGRKITAIIRETIPMLVLAFLFLHINGPVSAGAGLLFILSSVLGILIGSQLDLIIGIAAFYLDYVWGLRTMRDAIISFFSGALVPLTLFPGWLQTVGYFLPFRSMVHVPVAIYTGQITGTDALLAMGVQVCWLAGIFAGIRMIWRIALKRVTIFGG</sequence>
<proteinExistence type="predicted"/>
<feature type="transmembrane region" description="Helical" evidence="1">
    <location>
        <begin position="52"/>
        <end position="72"/>
    </location>
</feature>
<evidence type="ECO:0000313" key="3">
    <source>
        <dbReference type="Proteomes" id="UP000029507"/>
    </source>
</evidence>
<dbReference type="RefSeq" id="WP_038695295.1">
    <property type="nucleotide sequence ID" value="NZ_CP009286.1"/>
</dbReference>
<feature type="transmembrane region" description="Helical" evidence="1">
    <location>
        <begin position="118"/>
        <end position="135"/>
    </location>
</feature>
<evidence type="ECO:0000313" key="2">
    <source>
        <dbReference type="EMBL" id="AIQ63621.1"/>
    </source>
</evidence>
<feature type="transmembrane region" description="Helical" evidence="1">
    <location>
        <begin position="228"/>
        <end position="250"/>
    </location>
</feature>
<dbReference type="AlphaFoldDB" id="A0A089LPZ8"/>
<name>A0A089LPZ8_9BACL</name>
<dbReference type="STRING" id="169760.PSTEL_11555"/>
<organism evidence="2 3">
    <name type="scientific">Paenibacillus stellifer</name>
    <dbReference type="NCBI Taxonomy" id="169760"/>
    <lineage>
        <taxon>Bacteria</taxon>
        <taxon>Bacillati</taxon>
        <taxon>Bacillota</taxon>
        <taxon>Bacilli</taxon>
        <taxon>Bacillales</taxon>
        <taxon>Paenibacillaceae</taxon>
        <taxon>Paenibacillus</taxon>
    </lineage>
</organism>
<protein>
    <recommendedName>
        <fullName evidence="4">ABC transporter permease</fullName>
    </recommendedName>
</protein>
<dbReference type="PANTHER" id="PTHR36832">
    <property type="entry name" value="SLR1174 PROTEIN-RELATED"/>
    <property type="match status" value="1"/>
</dbReference>
<keyword evidence="1" id="KW-1133">Transmembrane helix</keyword>
<dbReference type="Pfam" id="PF06182">
    <property type="entry name" value="ABC2_membrane_6"/>
    <property type="match status" value="1"/>
</dbReference>
<dbReference type="HOGENOM" id="CLU_084465_0_0_9"/>
<feature type="transmembrane region" description="Helical" evidence="1">
    <location>
        <begin position="141"/>
        <end position="168"/>
    </location>
</feature>
<feature type="transmembrane region" description="Helical" evidence="1">
    <location>
        <begin position="20"/>
        <end position="40"/>
    </location>
</feature>
<keyword evidence="1" id="KW-0472">Membrane</keyword>
<dbReference type="Proteomes" id="UP000029507">
    <property type="component" value="Chromosome"/>
</dbReference>
<feature type="transmembrane region" description="Helical" evidence="1">
    <location>
        <begin position="180"/>
        <end position="199"/>
    </location>
</feature>
<dbReference type="PANTHER" id="PTHR36832:SF1">
    <property type="entry name" value="SLR1174 PROTEIN"/>
    <property type="match status" value="1"/>
</dbReference>